<keyword evidence="2 7" id="KW-0813">Transport</keyword>
<dbReference type="Pfam" id="PF00528">
    <property type="entry name" value="BPD_transp_1"/>
    <property type="match status" value="1"/>
</dbReference>
<sequence length="292" mass="32701">MFLVVLPFLVLVFVFSYLPLLGWVTALYDYKPALGLGGSEFVGLQWFEILVSSETQLQQIGQVLANTLAMSFLGIATSLLPVFFAMLLNEVRSTWFRNTVQTLTTLPNFISWVLVYMIAFSLFSTSGLVNTTLHDWGLITVPMKFLDTDQHVWLTMLAWSLWKGLGWGAIMYLAAIAGIDQSLYESARIDGANRFQLMRYITFPQLMPTYVVLLILSIASILNNGMEQYFVFQNAFNREHIQVLDLYVYNIGMTGNSLSMATALSMLKSLISLALLIAANAIAKRARGTSII</sequence>
<gene>
    <name evidence="9" type="ORF">GCM10017772_41590</name>
</gene>
<evidence type="ECO:0000256" key="5">
    <source>
        <dbReference type="ARBA" id="ARBA00022989"/>
    </source>
</evidence>
<organism evidence="9 10">
    <name type="scientific">Promicromonospora soli</name>
    <dbReference type="NCBI Taxonomy" id="2035533"/>
    <lineage>
        <taxon>Bacteria</taxon>
        <taxon>Bacillati</taxon>
        <taxon>Actinomycetota</taxon>
        <taxon>Actinomycetes</taxon>
        <taxon>Micrococcales</taxon>
        <taxon>Promicromonosporaceae</taxon>
        <taxon>Promicromonospora</taxon>
    </lineage>
</organism>
<comment type="caution">
    <text evidence="9">The sequence shown here is derived from an EMBL/GenBank/DDBJ whole genome shotgun (WGS) entry which is preliminary data.</text>
</comment>
<dbReference type="CDD" id="cd06261">
    <property type="entry name" value="TM_PBP2"/>
    <property type="match status" value="1"/>
</dbReference>
<feature type="domain" description="ABC transmembrane type-1" evidence="8">
    <location>
        <begin position="64"/>
        <end position="279"/>
    </location>
</feature>
<dbReference type="PANTHER" id="PTHR43227">
    <property type="entry name" value="BLL4140 PROTEIN"/>
    <property type="match status" value="1"/>
</dbReference>
<dbReference type="EMBL" id="BNAS01000007">
    <property type="protein sequence ID" value="GHH78380.1"/>
    <property type="molecule type" value="Genomic_DNA"/>
</dbReference>
<keyword evidence="3" id="KW-1003">Cell membrane</keyword>
<dbReference type="Proteomes" id="UP000627369">
    <property type="component" value="Unassembled WGS sequence"/>
</dbReference>
<feature type="transmembrane region" description="Helical" evidence="7">
    <location>
        <begin position="200"/>
        <end position="222"/>
    </location>
</feature>
<name>A0A919G5M0_9MICO</name>
<evidence type="ECO:0000259" key="8">
    <source>
        <dbReference type="PROSITE" id="PS50928"/>
    </source>
</evidence>
<evidence type="ECO:0000313" key="10">
    <source>
        <dbReference type="Proteomes" id="UP000627369"/>
    </source>
</evidence>
<evidence type="ECO:0000313" key="9">
    <source>
        <dbReference type="EMBL" id="GHH78380.1"/>
    </source>
</evidence>
<dbReference type="PROSITE" id="PS50928">
    <property type="entry name" value="ABC_TM1"/>
    <property type="match status" value="1"/>
</dbReference>
<proteinExistence type="inferred from homology"/>
<evidence type="ECO:0000256" key="7">
    <source>
        <dbReference type="RuleBase" id="RU363032"/>
    </source>
</evidence>
<dbReference type="InterPro" id="IPR050809">
    <property type="entry name" value="UgpAE/MalFG_permease"/>
</dbReference>
<accession>A0A919G5M0</accession>
<feature type="transmembrane region" description="Helical" evidence="7">
    <location>
        <begin position="109"/>
        <end position="133"/>
    </location>
</feature>
<feature type="transmembrane region" description="Helical" evidence="7">
    <location>
        <begin position="68"/>
        <end position="88"/>
    </location>
</feature>
<dbReference type="GO" id="GO:0055085">
    <property type="term" value="P:transmembrane transport"/>
    <property type="evidence" value="ECO:0007669"/>
    <property type="project" value="InterPro"/>
</dbReference>
<comment type="subcellular location">
    <subcellularLocation>
        <location evidence="1 7">Cell membrane</location>
        <topology evidence="1 7">Multi-pass membrane protein</topology>
    </subcellularLocation>
</comment>
<protein>
    <submittedName>
        <fullName evidence="9">Sugar ABC transporter permease</fullName>
    </submittedName>
</protein>
<evidence type="ECO:0000256" key="4">
    <source>
        <dbReference type="ARBA" id="ARBA00022692"/>
    </source>
</evidence>
<feature type="transmembrane region" description="Helical" evidence="7">
    <location>
        <begin position="263"/>
        <end position="283"/>
    </location>
</feature>
<reference evidence="9" key="2">
    <citation type="submission" date="2020-09" db="EMBL/GenBank/DDBJ databases">
        <authorList>
            <person name="Sun Q."/>
            <person name="Zhou Y."/>
        </authorList>
    </citation>
    <scope>NUCLEOTIDE SEQUENCE</scope>
    <source>
        <strain evidence="9">CGMCC 4.7398</strain>
    </source>
</reference>
<reference evidence="9" key="1">
    <citation type="journal article" date="2014" name="Int. J. Syst. Evol. Microbiol.">
        <title>Complete genome sequence of Corynebacterium casei LMG S-19264T (=DSM 44701T), isolated from a smear-ripened cheese.</title>
        <authorList>
            <consortium name="US DOE Joint Genome Institute (JGI-PGF)"/>
            <person name="Walter F."/>
            <person name="Albersmeier A."/>
            <person name="Kalinowski J."/>
            <person name="Ruckert C."/>
        </authorList>
    </citation>
    <scope>NUCLEOTIDE SEQUENCE</scope>
    <source>
        <strain evidence="9">CGMCC 4.7398</strain>
    </source>
</reference>
<dbReference type="GO" id="GO:0005886">
    <property type="term" value="C:plasma membrane"/>
    <property type="evidence" value="ECO:0007669"/>
    <property type="project" value="UniProtKB-SubCell"/>
</dbReference>
<evidence type="ECO:0000256" key="3">
    <source>
        <dbReference type="ARBA" id="ARBA00022475"/>
    </source>
</evidence>
<evidence type="ECO:0000256" key="1">
    <source>
        <dbReference type="ARBA" id="ARBA00004651"/>
    </source>
</evidence>
<dbReference type="Gene3D" id="1.10.3720.10">
    <property type="entry name" value="MetI-like"/>
    <property type="match status" value="1"/>
</dbReference>
<keyword evidence="6 7" id="KW-0472">Membrane</keyword>
<dbReference type="InterPro" id="IPR000515">
    <property type="entry name" value="MetI-like"/>
</dbReference>
<evidence type="ECO:0000256" key="2">
    <source>
        <dbReference type="ARBA" id="ARBA00022448"/>
    </source>
</evidence>
<dbReference type="PANTHER" id="PTHR43227:SF11">
    <property type="entry name" value="BLL4140 PROTEIN"/>
    <property type="match status" value="1"/>
</dbReference>
<comment type="similarity">
    <text evidence="7">Belongs to the binding-protein-dependent transport system permease family.</text>
</comment>
<dbReference type="SUPFAM" id="SSF161098">
    <property type="entry name" value="MetI-like"/>
    <property type="match status" value="1"/>
</dbReference>
<feature type="transmembrane region" description="Helical" evidence="7">
    <location>
        <begin position="153"/>
        <end position="179"/>
    </location>
</feature>
<dbReference type="AlphaFoldDB" id="A0A919G5M0"/>
<evidence type="ECO:0000256" key="6">
    <source>
        <dbReference type="ARBA" id="ARBA00023136"/>
    </source>
</evidence>
<keyword evidence="4 7" id="KW-0812">Transmembrane</keyword>
<dbReference type="InterPro" id="IPR035906">
    <property type="entry name" value="MetI-like_sf"/>
</dbReference>
<keyword evidence="10" id="KW-1185">Reference proteome</keyword>
<keyword evidence="5 7" id="KW-1133">Transmembrane helix</keyword>